<dbReference type="HOGENOM" id="CLU_2166327_0_0_9"/>
<dbReference type="RefSeq" id="WP_049685587.1">
    <property type="nucleotide sequence ID" value="NZ_CP009170.1"/>
</dbReference>
<dbReference type="EMBL" id="CP009170">
    <property type="protein sequence ID" value="AIS52917.1"/>
    <property type="molecule type" value="Genomic_DNA"/>
</dbReference>
<protein>
    <submittedName>
        <fullName evidence="1">Uncharacterized protein</fullName>
    </submittedName>
</protein>
<keyword evidence="2" id="KW-1185">Reference proteome</keyword>
<dbReference type="OrthoDB" id="1726809at2"/>
<organism evidence="1 2">
    <name type="scientific">Thermoanaerobacter kivui</name>
    <name type="common">Acetogenium kivui</name>
    <dbReference type="NCBI Taxonomy" id="2325"/>
    <lineage>
        <taxon>Bacteria</taxon>
        <taxon>Bacillati</taxon>
        <taxon>Bacillota</taxon>
        <taxon>Clostridia</taxon>
        <taxon>Thermoanaerobacterales</taxon>
        <taxon>Thermoanaerobacteraceae</taxon>
        <taxon>Thermoanaerobacter</taxon>
    </lineage>
</organism>
<sequence length="110" mass="13070">MIRISFEISDESFEEIKELVKDFEKDGFTEEDAYRAIFEMGIKAYQIERNNPNEDDLRRQLITLASKYSAMKFKNFQLMRDNQTLEIRLKGYESENRYLKGVLGIRVDGK</sequence>
<gene>
    <name evidence="1" type="ORF">TKV_c17660</name>
</gene>
<name>A0A097AT00_THEKI</name>
<proteinExistence type="predicted"/>
<dbReference type="AlphaFoldDB" id="A0A097AT00"/>
<evidence type="ECO:0000313" key="2">
    <source>
        <dbReference type="Proteomes" id="UP000029669"/>
    </source>
</evidence>
<dbReference type="eggNOG" id="ENOG5032WSR">
    <property type="taxonomic scope" value="Bacteria"/>
</dbReference>
<dbReference type="Proteomes" id="UP000029669">
    <property type="component" value="Chromosome"/>
</dbReference>
<reference evidence="2" key="1">
    <citation type="journal article" date="2015" name="Genome Announc.">
        <title>Whole-Genome Sequences of 80 Environmental and Clinical Isolates of Burkholderia pseudomallei.</title>
        <authorList>
            <person name="Johnson S.L."/>
            <person name="Baker A.L."/>
            <person name="Chain P.S."/>
            <person name="Currie B.J."/>
            <person name="Daligault H.E."/>
            <person name="Davenport K.W."/>
            <person name="Davis C.B."/>
            <person name="Inglis T.J."/>
            <person name="Kaestli M."/>
            <person name="Koren S."/>
            <person name="Mayo M."/>
            <person name="Merritt A.J."/>
            <person name="Price E.P."/>
            <person name="Sarovich D.S."/>
            <person name="Warner J."/>
            <person name="Rosovitz M.J."/>
        </authorList>
    </citation>
    <scope>NUCLEOTIDE SEQUENCE [LARGE SCALE GENOMIC DNA]</scope>
    <source>
        <strain evidence="2">DSM 2030</strain>
    </source>
</reference>
<dbReference type="KEGG" id="tki:TKV_c17660"/>
<accession>A0A097AT00</accession>
<dbReference type="STRING" id="2325.TKV_c17660"/>
<evidence type="ECO:0000313" key="1">
    <source>
        <dbReference type="EMBL" id="AIS52917.1"/>
    </source>
</evidence>